<keyword evidence="3" id="KW-1185">Reference proteome</keyword>
<evidence type="ECO:0000313" key="3">
    <source>
        <dbReference type="Proteomes" id="UP000186309"/>
    </source>
</evidence>
<dbReference type="EMBL" id="CP019082">
    <property type="protein sequence ID" value="APW63848.1"/>
    <property type="molecule type" value="Genomic_DNA"/>
</dbReference>
<evidence type="ECO:0000259" key="1">
    <source>
        <dbReference type="Pfam" id="PF22016"/>
    </source>
</evidence>
<dbReference type="OrthoDB" id="9801392at2"/>
<sequence length="169" mass="18608">MIFRLSHKLNSKIKAGPLPTRPLAENPLADWSSHLFVADRTQYILLSNTKSLYSTVTYGKGITDDARFIERALSSLRESMEDDGQAFVHRRFIAPASGTIRFARAFDRSVTGSMNELIVQATALLGEGELSPFDVGFRLNDVLLSALAGSGKKYGTPREAFKSMTSGFE</sequence>
<dbReference type="RefSeq" id="WP_076350151.1">
    <property type="nucleotide sequence ID" value="NZ_CP019082.1"/>
</dbReference>
<organism evidence="2 3">
    <name type="scientific">Paludisphaera borealis</name>
    <dbReference type="NCBI Taxonomy" id="1387353"/>
    <lineage>
        <taxon>Bacteria</taxon>
        <taxon>Pseudomonadati</taxon>
        <taxon>Planctomycetota</taxon>
        <taxon>Planctomycetia</taxon>
        <taxon>Isosphaerales</taxon>
        <taxon>Isosphaeraceae</taxon>
        <taxon>Paludisphaera</taxon>
    </lineage>
</organism>
<evidence type="ECO:0000313" key="2">
    <source>
        <dbReference type="EMBL" id="APW63848.1"/>
    </source>
</evidence>
<dbReference type="AlphaFoldDB" id="A0A1U7CY79"/>
<dbReference type="InterPro" id="IPR053864">
    <property type="entry name" value="DUF6933"/>
</dbReference>
<name>A0A1U7CY79_9BACT</name>
<dbReference type="KEGG" id="pbor:BSF38_05428"/>
<proteinExistence type="predicted"/>
<dbReference type="Pfam" id="PF22016">
    <property type="entry name" value="DUF6933"/>
    <property type="match status" value="1"/>
</dbReference>
<gene>
    <name evidence="2" type="ORF">BSF38_05428</name>
</gene>
<protein>
    <recommendedName>
        <fullName evidence="1">DUF6933 domain-containing protein</fullName>
    </recommendedName>
</protein>
<dbReference type="Proteomes" id="UP000186309">
    <property type="component" value="Chromosome"/>
</dbReference>
<reference evidence="3" key="1">
    <citation type="submission" date="2016-12" db="EMBL/GenBank/DDBJ databases">
        <title>Comparative genomics of four Isosphaeraceae planctomycetes: a common pool of plasmids and glycoside hydrolase genes.</title>
        <authorList>
            <person name="Ivanova A."/>
        </authorList>
    </citation>
    <scope>NUCLEOTIDE SEQUENCE [LARGE SCALE GENOMIC DNA]</scope>
    <source>
        <strain evidence="3">PX4</strain>
    </source>
</reference>
<feature type="domain" description="DUF6933" evidence="1">
    <location>
        <begin position="2"/>
        <end position="160"/>
    </location>
</feature>
<accession>A0A1U7CY79</accession>